<reference evidence="2" key="1">
    <citation type="submission" date="2011-07" db="EMBL/GenBank/DDBJ databases">
        <authorList>
            <consortium name="Caenorhabditis brenneri Sequencing and Analysis Consortium"/>
            <person name="Wilson R.K."/>
        </authorList>
    </citation>
    <scope>NUCLEOTIDE SEQUENCE [LARGE SCALE GENOMIC DNA]</scope>
    <source>
        <strain evidence="2">PB2801</strain>
    </source>
</reference>
<gene>
    <name evidence="1" type="ORF">CAEBREN_04144</name>
</gene>
<accession>G0N1J7</accession>
<evidence type="ECO:0000313" key="2">
    <source>
        <dbReference type="Proteomes" id="UP000008068"/>
    </source>
</evidence>
<dbReference type="EMBL" id="GL379827">
    <property type="protein sequence ID" value="EGT50070.1"/>
    <property type="molecule type" value="Genomic_DNA"/>
</dbReference>
<keyword evidence="2" id="KW-1185">Reference proteome</keyword>
<sequence>MVNQVTLSIFKDAELFNVSREVRVRQNSTVRRDLMFRVGINRSVMIFKNHPSGVNGEIGLVEGVESCVEQMKCREVQFSSCWFERYMSFWSPDSTSVKYSTANHIGVSYEKKTKRIADVNLHMLSHITKRKAKL</sequence>
<name>G0N1J7_CAEBE</name>
<dbReference type="Proteomes" id="UP000008068">
    <property type="component" value="Unassembled WGS sequence"/>
</dbReference>
<dbReference type="HOGENOM" id="CLU_1898051_0_0_1"/>
<evidence type="ECO:0000313" key="1">
    <source>
        <dbReference type="EMBL" id="EGT50070.1"/>
    </source>
</evidence>
<dbReference type="AlphaFoldDB" id="G0N1J7"/>
<organism evidence="2">
    <name type="scientific">Caenorhabditis brenneri</name>
    <name type="common">Nematode worm</name>
    <dbReference type="NCBI Taxonomy" id="135651"/>
    <lineage>
        <taxon>Eukaryota</taxon>
        <taxon>Metazoa</taxon>
        <taxon>Ecdysozoa</taxon>
        <taxon>Nematoda</taxon>
        <taxon>Chromadorea</taxon>
        <taxon>Rhabditida</taxon>
        <taxon>Rhabditina</taxon>
        <taxon>Rhabditomorpha</taxon>
        <taxon>Rhabditoidea</taxon>
        <taxon>Rhabditidae</taxon>
        <taxon>Peloderinae</taxon>
        <taxon>Caenorhabditis</taxon>
    </lineage>
</organism>
<protein>
    <submittedName>
        <fullName evidence="1">Uncharacterized protein</fullName>
    </submittedName>
</protein>
<dbReference type="InParanoid" id="G0N1J7"/>
<proteinExistence type="predicted"/>